<protein>
    <recommendedName>
        <fullName evidence="1">Tc1-like transposase DDE domain-containing protein</fullName>
    </recommendedName>
</protein>
<dbReference type="OrthoDB" id="2753252at2759"/>
<dbReference type="InterPro" id="IPR038717">
    <property type="entry name" value="Tc1-like_DDE_dom"/>
</dbReference>
<reference evidence="2" key="1">
    <citation type="submission" date="2021-03" db="EMBL/GenBank/DDBJ databases">
        <title>Draft genome sequence of rust myrtle Austropuccinia psidii MF-1, a brazilian biotype.</title>
        <authorList>
            <person name="Quecine M.C."/>
            <person name="Pachon D.M.R."/>
            <person name="Bonatelli M.L."/>
            <person name="Correr F.H."/>
            <person name="Franceschini L.M."/>
            <person name="Leite T.F."/>
            <person name="Margarido G.R.A."/>
            <person name="Almeida C.A."/>
            <person name="Ferrarezi J.A."/>
            <person name="Labate C.A."/>
        </authorList>
    </citation>
    <scope>NUCLEOTIDE SEQUENCE</scope>
    <source>
        <strain evidence="2">MF-1</strain>
    </source>
</reference>
<dbReference type="EMBL" id="AVOT02098056">
    <property type="protein sequence ID" value="MBW0576292.1"/>
    <property type="molecule type" value="Genomic_DNA"/>
</dbReference>
<evidence type="ECO:0000259" key="1">
    <source>
        <dbReference type="Pfam" id="PF13358"/>
    </source>
</evidence>
<dbReference type="Pfam" id="PF13358">
    <property type="entry name" value="DDE_3"/>
    <property type="match status" value="1"/>
</dbReference>
<dbReference type="AlphaFoldDB" id="A0A9Q3PXY3"/>
<organism evidence="2 3">
    <name type="scientific">Austropuccinia psidii MF-1</name>
    <dbReference type="NCBI Taxonomy" id="1389203"/>
    <lineage>
        <taxon>Eukaryota</taxon>
        <taxon>Fungi</taxon>
        <taxon>Dikarya</taxon>
        <taxon>Basidiomycota</taxon>
        <taxon>Pucciniomycotina</taxon>
        <taxon>Pucciniomycetes</taxon>
        <taxon>Pucciniales</taxon>
        <taxon>Sphaerophragmiaceae</taxon>
        <taxon>Austropuccinia</taxon>
    </lineage>
</organism>
<dbReference type="Gene3D" id="3.30.420.10">
    <property type="entry name" value="Ribonuclease H-like superfamily/Ribonuclease H"/>
    <property type="match status" value="1"/>
</dbReference>
<feature type="domain" description="Tc1-like transposase DDE" evidence="1">
    <location>
        <begin position="12"/>
        <end position="75"/>
    </location>
</feature>
<dbReference type="GO" id="GO:0003676">
    <property type="term" value="F:nucleic acid binding"/>
    <property type="evidence" value="ECO:0007669"/>
    <property type="project" value="InterPro"/>
</dbReference>
<sequence length="119" mass="13576">MAQAPYIQGLHQIALMKDGAPIHTARISNEWRTANGIIKMPWPAHSPDLNPIKNLSKKMKIHVIKHYKAWKMDDLQVAITAAWNKIPVNFLNQLLHSMAKRMEVVINANGGSTRWQDLF</sequence>
<accession>A0A9Q3PXY3</accession>
<evidence type="ECO:0000313" key="2">
    <source>
        <dbReference type="EMBL" id="MBW0576292.1"/>
    </source>
</evidence>
<gene>
    <name evidence="2" type="ORF">O181_116007</name>
</gene>
<keyword evidence="3" id="KW-1185">Reference proteome</keyword>
<dbReference type="InterPro" id="IPR036397">
    <property type="entry name" value="RNaseH_sf"/>
</dbReference>
<proteinExistence type="predicted"/>
<name>A0A9Q3PXY3_9BASI</name>
<dbReference type="Proteomes" id="UP000765509">
    <property type="component" value="Unassembled WGS sequence"/>
</dbReference>
<evidence type="ECO:0000313" key="3">
    <source>
        <dbReference type="Proteomes" id="UP000765509"/>
    </source>
</evidence>
<comment type="caution">
    <text evidence="2">The sequence shown here is derived from an EMBL/GenBank/DDBJ whole genome shotgun (WGS) entry which is preliminary data.</text>
</comment>